<keyword evidence="2" id="KW-0645">Protease</keyword>
<dbReference type="InterPro" id="IPR018247">
    <property type="entry name" value="EF_Hand_1_Ca_BS"/>
</dbReference>
<dbReference type="Gene3D" id="2.60.40.1120">
    <property type="entry name" value="Carboxypeptidase-like, regulatory domain"/>
    <property type="match status" value="1"/>
</dbReference>
<keyword evidence="2" id="KW-0121">Carboxypeptidase</keyword>
<dbReference type="KEGG" id="ohi:H8790_03115"/>
<dbReference type="RefSeq" id="WP_187333562.1">
    <property type="nucleotide sequence ID" value="NZ_CP060490.1"/>
</dbReference>
<organism evidence="2 3">
    <name type="scientific">Oscillibacter hominis</name>
    <dbReference type="NCBI Taxonomy" id="2763056"/>
    <lineage>
        <taxon>Bacteria</taxon>
        <taxon>Bacillati</taxon>
        <taxon>Bacillota</taxon>
        <taxon>Clostridia</taxon>
        <taxon>Eubacteriales</taxon>
        <taxon>Oscillospiraceae</taxon>
        <taxon>Oscillibacter</taxon>
    </lineage>
</organism>
<accession>A0A7G9B662</accession>
<dbReference type="Proteomes" id="UP000515960">
    <property type="component" value="Chromosome"/>
</dbReference>
<evidence type="ECO:0000256" key="1">
    <source>
        <dbReference type="SAM" id="SignalP"/>
    </source>
</evidence>
<dbReference type="Gene3D" id="1.10.1330.10">
    <property type="entry name" value="Dockerin domain"/>
    <property type="match status" value="1"/>
</dbReference>
<dbReference type="EMBL" id="CP060490">
    <property type="protein sequence ID" value="QNL45043.1"/>
    <property type="molecule type" value="Genomic_DNA"/>
</dbReference>
<feature type="chain" id="PRO_5028945690" evidence="1">
    <location>
        <begin position="26"/>
        <end position="265"/>
    </location>
</feature>
<dbReference type="Pfam" id="PF00404">
    <property type="entry name" value="Dockerin_1"/>
    <property type="match status" value="1"/>
</dbReference>
<keyword evidence="2" id="KW-0378">Hydrolase</keyword>
<keyword evidence="3" id="KW-1185">Reference proteome</keyword>
<name>A0A7G9B662_9FIRM</name>
<dbReference type="GO" id="GO:0004553">
    <property type="term" value="F:hydrolase activity, hydrolyzing O-glycosyl compounds"/>
    <property type="evidence" value="ECO:0007669"/>
    <property type="project" value="InterPro"/>
</dbReference>
<evidence type="ECO:0000313" key="2">
    <source>
        <dbReference type="EMBL" id="QNL45043.1"/>
    </source>
</evidence>
<dbReference type="InterPro" id="IPR036439">
    <property type="entry name" value="Dockerin_dom_sf"/>
</dbReference>
<proteinExistence type="predicted"/>
<keyword evidence="1" id="KW-0732">Signal</keyword>
<sequence>MRNKMMRAALCAALTVLALTCVAFAATDGYTADRSGTVDYNANTGKYTASYGSAEAGQEVVLLVVSGTESSYAISEKTIMYIDQKTVAGDGSVSFEFIPKSTPDSLVLLGVAGASEPVLLGTVVGQGVTVSGTVKYQGTYSTATVALKNKSTGEVLYETATDKSGAYTFNSVAVGEYNLYITKQSYLTYTKAIMVDDECVLPTVDISKLAGDIVVNGKINTTDLSYLIRNFNGIDEISDLNGSGKVNSADLSALLGSFNASNYVG</sequence>
<dbReference type="SUPFAM" id="SSF63446">
    <property type="entry name" value="Type I dockerin domain"/>
    <property type="match status" value="1"/>
</dbReference>
<dbReference type="AlphaFoldDB" id="A0A7G9B662"/>
<dbReference type="PROSITE" id="PS00018">
    <property type="entry name" value="EF_HAND_1"/>
    <property type="match status" value="1"/>
</dbReference>
<dbReference type="GO" id="GO:0004180">
    <property type="term" value="F:carboxypeptidase activity"/>
    <property type="evidence" value="ECO:0007669"/>
    <property type="project" value="UniProtKB-KW"/>
</dbReference>
<dbReference type="SUPFAM" id="SSF49478">
    <property type="entry name" value="Cna protein B-type domain"/>
    <property type="match status" value="1"/>
</dbReference>
<feature type="signal peptide" evidence="1">
    <location>
        <begin position="1"/>
        <end position="25"/>
    </location>
</feature>
<protein>
    <submittedName>
        <fullName evidence="2">Carboxypeptidase regulatory-like domain-containing protein</fullName>
    </submittedName>
</protein>
<reference evidence="2 3" key="1">
    <citation type="submission" date="2020-08" db="EMBL/GenBank/DDBJ databases">
        <authorList>
            <person name="Liu C."/>
            <person name="Sun Q."/>
        </authorList>
    </citation>
    <scope>NUCLEOTIDE SEQUENCE [LARGE SCALE GENOMIC DNA]</scope>
    <source>
        <strain evidence="2 3">NSJ-62</strain>
    </source>
</reference>
<dbReference type="GO" id="GO:0000272">
    <property type="term" value="P:polysaccharide catabolic process"/>
    <property type="evidence" value="ECO:0007669"/>
    <property type="project" value="InterPro"/>
</dbReference>
<evidence type="ECO:0000313" key="3">
    <source>
        <dbReference type="Proteomes" id="UP000515960"/>
    </source>
</evidence>
<dbReference type="Pfam" id="PF13620">
    <property type="entry name" value="CarboxypepD_reg"/>
    <property type="match status" value="1"/>
</dbReference>
<gene>
    <name evidence="2" type="ORF">H8790_03115</name>
</gene>
<dbReference type="InterPro" id="IPR002105">
    <property type="entry name" value="Dockerin_1_rpt"/>
</dbReference>